<dbReference type="GO" id="GO:0005739">
    <property type="term" value="C:mitochondrion"/>
    <property type="evidence" value="ECO:0007669"/>
    <property type="project" value="TreeGrafter"/>
</dbReference>
<evidence type="ECO:0000313" key="6">
    <source>
        <dbReference type="RefSeq" id="XP_033162929.1"/>
    </source>
</evidence>
<keyword evidence="5" id="KW-1185">Reference proteome</keyword>
<gene>
    <name evidence="6" type="primary">LOC117142820</name>
</gene>
<keyword evidence="4" id="KW-0472">Membrane</keyword>
<evidence type="ECO:0000256" key="2">
    <source>
        <dbReference type="ARBA" id="ARBA00023054"/>
    </source>
</evidence>
<accession>A0A6P8KFI4</accession>
<organism evidence="5 6">
    <name type="scientific">Drosophila mauritiana</name>
    <name type="common">Fruit fly</name>
    <dbReference type="NCBI Taxonomy" id="7226"/>
    <lineage>
        <taxon>Eukaryota</taxon>
        <taxon>Metazoa</taxon>
        <taxon>Ecdysozoa</taxon>
        <taxon>Arthropoda</taxon>
        <taxon>Hexapoda</taxon>
        <taxon>Insecta</taxon>
        <taxon>Pterygota</taxon>
        <taxon>Neoptera</taxon>
        <taxon>Endopterygota</taxon>
        <taxon>Diptera</taxon>
        <taxon>Brachycera</taxon>
        <taxon>Muscomorpha</taxon>
        <taxon>Ephydroidea</taxon>
        <taxon>Drosophilidae</taxon>
        <taxon>Drosophila</taxon>
        <taxon>Sophophora</taxon>
    </lineage>
</organism>
<keyword evidence="4" id="KW-0812">Transmembrane</keyword>
<sequence>MVVGVFPLAKLALLAIKHISKPIGNLIKQTAKKNKSFKTLVVAPPARLYHVIDVRSKMWMLGLGQPRLIPPLTDAMTIQMGGDILGEMVIFIIGATLIVGEFKRQAKNDRLKHEKHKMHREKLEERIGDLTNKVTRQTKEINQLRSKLGSRETYTETYTAYSNTGDLECN</sequence>
<dbReference type="InterPro" id="IPR010754">
    <property type="entry name" value="OPA3-like"/>
</dbReference>
<keyword evidence="2 3" id="KW-0175">Coiled coil</keyword>
<keyword evidence="4" id="KW-1133">Transmembrane helix</keyword>
<dbReference type="RefSeq" id="XP_033162929.1">
    <property type="nucleotide sequence ID" value="XM_033307038.1"/>
</dbReference>
<dbReference type="AlphaFoldDB" id="A0A6P8KFI4"/>
<reference evidence="6" key="1">
    <citation type="submission" date="2025-08" db="UniProtKB">
        <authorList>
            <consortium name="RefSeq"/>
        </authorList>
    </citation>
    <scope>IDENTIFICATION</scope>
    <source>
        <strain evidence="6">Mau12</strain>
        <tissue evidence="6">Whole Body</tissue>
    </source>
</reference>
<dbReference type="Proteomes" id="UP000515162">
    <property type="component" value="Chromosome 3R"/>
</dbReference>
<evidence type="ECO:0000256" key="3">
    <source>
        <dbReference type="SAM" id="Coils"/>
    </source>
</evidence>
<evidence type="ECO:0000256" key="4">
    <source>
        <dbReference type="SAM" id="Phobius"/>
    </source>
</evidence>
<protein>
    <submittedName>
        <fullName evidence="6">OPA3-like protein CG13603 isoform X1</fullName>
    </submittedName>
</protein>
<dbReference type="PANTHER" id="PTHR12499:SF0">
    <property type="entry name" value="OPTIC ATROPHY 3 PROTEIN"/>
    <property type="match status" value="1"/>
</dbReference>
<dbReference type="PANTHER" id="PTHR12499">
    <property type="entry name" value="OPTIC ATROPHY 3 PROTEIN OPA3"/>
    <property type="match status" value="1"/>
</dbReference>
<dbReference type="GO" id="GO:0019216">
    <property type="term" value="P:regulation of lipid metabolic process"/>
    <property type="evidence" value="ECO:0007669"/>
    <property type="project" value="TreeGrafter"/>
</dbReference>
<proteinExistence type="inferred from homology"/>
<dbReference type="Pfam" id="PF07047">
    <property type="entry name" value="OPA3"/>
    <property type="match status" value="1"/>
</dbReference>
<name>A0A6P8KFI4_DROMA</name>
<comment type="similarity">
    <text evidence="1">Belongs to the OPA3 family.</text>
</comment>
<dbReference type="GeneID" id="117142820"/>
<feature type="transmembrane region" description="Helical" evidence="4">
    <location>
        <begin position="84"/>
        <end position="102"/>
    </location>
</feature>
<evidence type="ECO:0000256" key="1">
    <source>
        <dbReference type="ARBA" id="ARBA00007584"/>
    </source>
</evidence>
<evidence type="ECO:0000313" key="5">
    <source>
        <dbReference type="Proteomes" id="UP000515162"/>
    </source>
</evidence>
<feature type="coiled-coil region" evidence="3">
    <location>
        <begin position="113"/>
        <end position="147"/>
    </location>
</feature>